<evidence type="ECO:0000313" key="1">
    <source>
        <dbReference type="EMBL" id="RLQ94853.1"/>
    </source>
</evidence>
<comment type="caution">
    <text evidence="1">The sequence shown here is derived from an EMBL/GenBank/DDBJ whole genome shotgun (WGS) entry which is preliminary data.</text>
</comment>
<dbReference type="EMBL" id="RCVZ01000008">
    <property type="protein sequence ID" value="RLQ94853.1"/>
    <property type="molecule type" value="Genomic_DNA"/>
</dbReference>
<gene>
    <name evidence="1" type="ORF">D9X91_12765</name>
</gene>
<proteinExistence type="predicted"/>
<sequence>MRNSDGYTVNPRYRDPGLPLIPLGSNQLDFNNPKLEEKALIENIFGLPILIRTAKQRIPHTLRQ</sequence>
<reference evidence="1 2" key="1">
    <citation type="submission" date="2018-10" db="EMBL/GenBank/DDBJ databases">
        <title>Falsibacillus sp. genome draft.</title>
        <authorList>
            <person name="Shi S."/>
        </authorList>
    </citation>
    <scope>NUCLEOTIDE SEQUENCE [LARGE SCALE GENOMIC DNA]</scope>
    <source>
        <strain evidence="1 2">GY 10110</strain>
    </source>
</reference>
<accession>A0A3L7JVV4</accession>
<protein>
    <submittedName>
        <fullName evidence="1">Uncharacterized protein</fullName>
    </submittedName>
</protein>
<organism evidence="1 2">
    <name type="scientific">Falsibacillus albus</name>
    <dbReference type="NCBI Taxonomy" id="2478915"/>
    <lineage>
        <taxon>Bacteria</taxon>
        <taxon>Bacillati</taxon>
        <taxon>Bacillota</taxon>
        <taxon>Bacilli</taxon>
        <taxon>Bacillales</taxon>
        <taxon>Bacillaceae</taxon>
        <taxon>Falsibacillus</taxon>
    </lineage>
</organism>
<name>A0A3L7JVV4_9BACI</name>
<keyword evidence="2" id="KW-1185">Reference proteome</keyword>
<dbReference type="Proteomes" id="UP000276770">
    <property type="component" value="Unassembled WGS sequence"/>
</dbReference>
<evidence type="ECO:0000313" key="2">
    <source>
        <dbReference type="Proteomes" id="UP000276770"/>
    </source>
</evidence>
<dbReference type="AlphaFoldDB" id="A0A3L7JVV4"/>